<sequence>MSGYYYWNKICGKVLREDQAEHMLGLTTFFLNNITRALASDEKINWSSQTASTWEIRSSNNADPLDEAIADAKSIVASAHVSFYEDFKAIKYNALSWTWPDACPAVMDQESLWARFWWAMDQDQHFYRMRNWCSHDLGVCKTTLADEMDMFQKLLESYRDFLPVVEELVGKLKHGVEDKAAW</sequence>
<reference evidence="1" key="1">
    <citation type="submission" date="2020-01" db="EMBL/GenBank/DDBJ databases">
        <authorList>
            <consortium name="DOE Joint Genome Institute"/>
            <person name="Haridas S."/>
            <person name="Albert R."/>
            <person name="Binder M."/>
            <person name="Bloem J."/>
            <person name="Labutti K."/>
            <person name="Salamov A."/>
            <person name="Andreopoulos B."/>
            <person name="Baker S.E."/>
            <person name="Barry K."/>
            <person name="Bills G."/>
            <person name="Bluhm B.H."/>
            <person name="Cannon C."/>
            <person name="Castanera R."/>
            <person name="Culley D.E."/>
            <person name="Daum C."/>
            <person name="Ezra D."/>
            <person name="Gonzalez J.B."/>
            <person name="Henrissat B."/>
            <person name="Kuo A."/>
            <person name="Liang C."/>
            <person name="Lipzen A."/>
            <person name="Lutzoni F."/>
            <person name="Magnuson J."/>
            <person name="Mondo S."/>
            <person name="Nolan M."/>
            <person name="Ohm R."/>
            <person name="Pangilinan J."/>
            <person name="Park H.-J."/>
            <person name="Ramirez L."/>
            <person name="Alfaro M."/>
            <person name="Sun H."/>
            <person name="Tritt A."/>
            <person name="Yoshinaga Y."/>
            <person name="Zwiers L.-H."/>
            <person name="Turgeon B.G."/>
            <person name="Goodwin S.B."/>
            <person name="Spatafora J.W."/>
            <person name="Crous P.W."/>
            <person name="Grigoriev I.V."/>
        </authorList>
    </citation>
    <scope>NUCLEOTIDE SEQUENCE</scope>
    <source>
        <strain evidence="1">IPT5</strain>
    </source>
</reference>
<proteinExistence type="predicted"/>
<protein>
    <submittedName>
        <fullName evidence="1">Uncharacterized protein</fullName>
    </submittedName>
</protein>
<dbReference type="AlphaFoldDB" id="A0A6A7AWG5"/>
<feature type="non-terminal residue" evidence="1">
    <location>
        <position position="182"/>
    </location>
</feature>
<name>A0A6A7AWG5_9PLEO</name>
<organism evidence="1 2">
    <name type="scientific">Plenodomus tracheiphilus IPT5</name>
    <dbReference type="NCBI Taxonomy" id="1408161"/>
    <lineage>
        <taxon>Eukaryota</taxon>
        <taxon>Fungi</taxon>
        <taxon>Dikarya</taxon>
        <taxon>Ascomycota</taxon>
        <taxon>Pezizomycotina</taxon>
        <taxon>Dothideomycetes</taxon>
        <taxon>Pleosporomycetidae</taxon>
        <taxon>Pleosporales</taxon>
        <taxon>Pleosporineae</taxon>
        <taxon>Leptosphaeriaceae</taxon>
        <taxon>Plenodomus</taxon>
    </lineage>
</organism>
<gene>
    <name evidence="1" type="ORF">T440DRAFT_403228</name>
</gene>
<evidence type="ECO:0000313" key="1">
    <source>
        <dbReference type="EMBL" id="KAF2847610.1"/>
    </source>
</evidence>
<keyword evidence="2" id="KW-1185">Reference proteome</keyword>
<accession>A0A6A7AWG5</accession>
<dbReference type="OrthoDB" id="3686030at2759"/>
<evidence type="ECO:0000313" key="2">
    <source>
        <dbReference type="Proteomes" id="UP000799423"/>
    </source>
</evidence>
<dbReference type="EMBL" id="MU006324">
    <property type="protein sequence ID" value="KAF2847610.1"/>
    <property type="molecule type" value="Genomic_DNA"/>
</dbReference>
<dbReference type="Proteomes" id="UP000799423">
    <property type="component" value="Unassembled WGS sequence"/>
</dbReference>